<dbReference type="PROSITE" id="PS50113">
    <property type="entry name" value="PAC"/>
    <property type="match status" value="1"/>
</dbReference>
<dbReference type="Pfam" id="PF02518">
    <property type="entry name" value="HATPase_c"/>
    <property type="match status" value="1"/>
</dbReference>
<dbReference type="Pfam" id="PF00512">
    <property type="entry name" value="HisKA"/>
    <property type="match status" value="1"/>
</dbReference>
<evidence type="ECO:0000259" key="10">
    <source>
        <dbReference type="PROSITE" id="PS50113"/>
    </source>
</evidence>
<protein>
    <recommendedName>
        <fullName evidence="2">histidine kinase</fullName>
        <ecNumber evidence="2">2.7.13.3</ecNumber>
    </recommendedName>
</protein>
<dbReference type="InterPro" id="IPR004358">
    <property type="entry name" value="Sig_transdc_His_kin-like_C"/>
</dbReference>
<dbReference type="SMART" id="SM00086">
    <property type="entry name" value="PAC"/>
    <property type="match status" value="1"/>
</dbReference>
<feature type="domain" description="PAC" evidence="10">
    <location>
        <begin position="229"/>
        <end position="281"/>
    </location>
</feature>
<dbReference type="SUPFAM" id="SSF55874">
    <property type="entry name" value="ATPase domain of HSP90 chaperone/DNA topoisomerase II/histidine kinase"/>
    <property type="match status" value="1"/>
</dbReference>
<keyword evidence="7" id="KW-0175">Coiled coil</keyword>
<keyword evidence="4" id="KW-0808">Transferase</keyword>
<dbReference type="RefSeq" id="WP_139982874.1">
    <property type="nucleotide sequence ID" value="NZ_CP041046.1"/>
</dbReference>
<dbReference type="InterPro" id="IPR001610">
    <property type="entry name" value="PAC"/>
</dbReference>
<accession>A0A4Y5Z342</accession>
<dbReference type="Gene3D" id="1.10.287.130">
    <property type="match status" value="1"/>
</dbReference>
<dbReference type="PANTHER" id="PTHR42878">
    <property type="entry name" value="TWO-COMPONENT HISTIDINE KINASE"/>
    <property type="match status" value="1"/>
</dbReference>
<dbReference type="Pfam" id="PF13426">
    <property type="entry name" value="PAS_9"/>
    <property type="match status" value="1"/>
</dbReference>
<dbReference type="GO" id="GO:0000155">
    <property type="term" value="F:phosphorelay sensor kinase activity"/>
    <property type="evidence" value="ECO:0007669"/>
    <property type="project" value="InterPro"/>
</dbReference>
<dbReference type="GO" id="GO:0030295">
    <property type="term" value="F:protein kinase activator activity"/>
    <property type="evidence" value="ECO:0007669"/>
    <property type="project" value="TreeGrafter"/>
</dbReference>
<evidence type="ECO:0000256" key="7">
    <source>
        <dbReference type="SAM" id="Coils"/>
    </source>
</evidence>
<dbReference type="InterPro" id="IPR050351">
    <property type="entry name" value="BphY/WalK/GraS-like"/>
</dbReference>
<dbReference type="EMBL" id="CP041046">
    <property type="protein sequence ID" value="QDE39800.1"/>
    <property type="molecule type" value="Genomic_DNA"/>
</dbReference>
<evidence type="ECO:0000313" key="11">
    <source>
        <dbReference type="EMBL" id="QDE39800.1"/>
    </source>
</evidence>
<dbReference type="PROSITE" id="PS50109">
    <property type="entry name" value="HIS_KIN"/>
    <property type="match status" value="1"/>
</dbReference>
<dbReference type="PRINTS" id="PR00344">
    <property type="entry name" value="BCTRLSENSOR"/>
</dbReference>
<dbReference type="NCBIfam" id="TIGR00229">
    <property type="entry name" value="sensory_box"/>
    <property type="match status" value="1"/>
</dbReference>
<dbReference type="InterPro" id="IPR003594">
    <property type="entry name" value="HATPase_dom"/>
</dbReference>
<dbReference type="SMART" id="SM00387">
    <property type="entry name" value="HATPase_c"/>
    <property type="match status" value="1"/>
</dbReference>
<keyword evidence="5" id="KW-0418">Kinase</keyword>
<dbReference type="InterPro" id="IPR013655">
    <property type="entry name" value="PAS_fold_3"/>
</dbReference>
<dbReference type="PANTHER" id="PTHR42878:SF13">
    <property type="entry name" value="HISTIDINE KINASE"/>
    <property type="match status" value="1"/>
</dbReference>
<dbReference type="InterPro" id="IPR036890">
    <property type="entry name" value="HATPase_C_sf"/>
</dbReference>
<evidence type="ECO:0000313" key="12">
    <source>
        <dbReference type="Proteomes" id="UP000316093"/>
    </source>
</evidence>
<keyword evidence="12" id="KW-1185">Reference proteome</keyword>
<keyword evidence="3" id="KW-0597">Phosphoprotein</keyword>
<feature type="domain" description="Histidine kinase" evidence="8">
    <location>
        <begin position="292"/>
        <end position="505"/>
    </location>
</feature>
<gene>
    <name evidence="11" type="ORF">FIV34_11575</name>
</gene>
<sequence>MPPEPPVLPPVGDLYAAAPCGLVLTDPDGTIRHANETFCEWMGVELAGLVGGRRIQDLLTVGGRIFHQTHWVPLLQMQGSISEVKLELKRADGRTFPVVLNAVSRSHGAQVFHELAFFIAEDRHRYERELMHERAQAQQLLATHLEAQHALALSDARLRLAMESAHLHVWHVNPDTSLRCYDDSVSELLGYPNPQPVSAQRFLSHIEFADREREATALSEAMDATRGAYRCVFRLNGADGVQRTIRATGDAVFDQNGQFLRLVGVLQDISELSRQRAAAEERARFAEQMVGIVSHDLRNPLTAIKMGTQMLTNPALAPGKRDRMAEHIDASVDRARRLIDDLLDFTQAKIGSGLSVTPQSVDLHGLVGVAVNELRLSFQGRTLIQREEGMGECFADPGRLSQLLGNLVGNAMTYGDKERPVTITSRVDRDTFELEVHNWGTPIPEELLPVLFEPMMRGTAVANDQRSVGLGLFIVNDIVRAHRGQISVSSSLEAGTVFRTIFPRW</sequence>
<dbReference type="SUPFAM" id="SSF47384">
    <property type="entry name" value="Homodimeric domain of signal transducing histidine kinase"/>
    <property type="match status" value="1"/>
</dbReference>
<proteinExistence type="predicted"/>
<dbReference type="InterPro" id="IPR005467">
    <property type="entry name" value="His_kinase_dom"/>
</dbReference>
<evidence type="ECO:0000256" key="5">
    <source>
        <dbReference type="ARBA" id="ARBA00022777"/>
    </source>
</evidence>
<dbReference type="SMART" id="SM00388">
    <property type="entry name" value="HisKA"/>
    <property type="match status" value="1"/>
</dbReference>
<reference evidence="11 12" key="1">
    <citation type="submission" date="2019-06" db="EMBL/GenBank/DDBJ databases">
        <title>A complete genome sequence for Luteibacter pinisoli MAH-14.</title>
        <authorList>
            <person name="Baltrus D.A."/>
        </authorList>
    </citation>
    <scope>NUCLEOTIDE SEQUENCE [LARGE SCALE GENOMIC DNA]</scope>
    <source>
        <strain evidence="11 12">MAH-14</strain>
    </source>
</reference>
<dbReference type="OrthoDB" id="8807260at2"/>
<evidence type="ECO:0000256" key="6">
    <source>
        <dbReference type="ARBA" id="ARBA00023136"/>
    </source>
</evidence>
<keyword evidence="6" id="KW-0472">Membrane</keyword>
<dbReference type="AlphaFoldDB" id="A0A4Y5Z342"/>
<dbReference type="InterPro" id="IPR000700">
    <property type="entry name" value="PAS-assoc_C"/>
</dbReference>
<evidence type="ECO:0000259" key="8">
    <source>
        <dbReference type="PROSITE" id="PS50109"/>
    </source>
</evidence>
<dbReference type="InterPro" id="IPR000014">
    <property type="entry name" value="PAS"/>
</dbReference>
<evidence type="ECO:0000256" key="1">
    <source>
        <dbReference type="ARBA" id="ARBA00000085"/>
    </source>
</evidence>
<comment type="catalytic activity">
    <reaction evidence="1">
        <text>ATP + protein L-histidine = ADP + protein N-phospho-L-histidine.</text>
        <dbReference type="EC" id="2.7.13.3"/>
    </reaction>
</comment>
<evidence type="ECO:0000256" key="2">
    <source>
        <dbReference type="ARBA" id="ARBA00012438"/>
    </source>
</evidence>
<dbReference type="Gene3D" id="3.30.565.10">
    <property type="entry name" value="Histidine kinase-like ATPase, C-terminal domain"/>
    <property type="match status" value="1"/>
</dbReference>
<dbReference type="KEGG" id="lpy:FIV34_11575"/>
<dbReference type="SMART" id="SM00091">
    <property type="entry name" value="PAS"/>
    <property type="match status" value="2"/>
</dbReference>
<dbReference type="Gene3D" id="3.30.450.20">
    <property type="entry name" value="PAS domain"/>
    <property type="match status" value="2"/>
</dbReference>
<evidence type="ECO:0000256" key="4">
    <source>
        <dbReference type="ARBA" id="ARBA00022679"/>
    </source>
</evidence>
<dbReference type="Proteomes" id="UP000316093">
    <property type="component" value="Chromosome"/>
</dbReference>
<dbReference type="InterPro" id="IPR036097">
    <property type="entry name" value="HisK_dim/P_sf"/>
</dbReference>
<feature type="coiled-coil region" evidence="7">
    <location>
        <begin position="262"/>
        <end position="289"/>
    </location>
</feature>
<dbReference type="CDD" id="cd00082">
    <property type="entry name" value="HisKA"/>
    <property type="match status" value="1"/>
</dbReference>
<dbReference type="SUPFAM" id="SSF55785">
    <property type="entry name" value="PYP-like sensor domain (PAS domain)"/>
    <property type="match status" value="2"/>
</dbReference>
<dbReference type="Pfam" id="PF08447">
    <property type="entry name" value="PAS_3"/>
    <property type="match status" value="1"/>
</dbReference>
<evidence type="ECO:0000259" key="9">
    <source>
        <dbReference type="PROSITE" id="PS50112"/>
    </source>
</evidence>
<evidence type="ECO:0000256" key="3">
    <source>
        <dbReference type="ARBA" id="ARBA00022553"/>
    </source>
</evidence>
<dbReference type="InterPro" id="IPR035965">
    <property type="entry name" value="PAS-like_dom_sf"/>
</dbReference>
<organism evidence="11 12">
    <name type="scientific">Luteibacter pinisoli</name>
    <dbReference type="NCBI Taxonomy" id="2589080"/>
    <lineage>
        <taxon>Bacteria</taxon>
        <taxon>Pseudomonadati</taxon>
        <taxon>Pseudomonadota</taxon>
        <taxon>Gammaproteobacteria</taxon>
        <taxon>Lysobacterales</taxon>
        <taxon>Rhodanobacteraceae</taxon>
        <taxon>Luteibacter</taxon>
    </lineage>
</organism>
<dbReference type="GO" id="GO:0007234">
    <property type="term" value="P:osmosensory signaling via phosphorelay pathway"/>
    <property type="evidence" value="ECO:0007669"/>
    <property type="project" value="TreeGrafter"/>
</dbReference>
<dbReference type="GO" id="GO:0016020">
    <property type="term" value="C:membrane"/>
    <property type="evidence" value="ECO:0007669"/>
    <property type="project" value="UniProtKB-SubCell"/>
</dbReference>
<dbReference type="CDD" id="cd00130">
    <property type="entry name" value="PAS"/>
    <property type="match status" value="1"/>
</dbReference>
<feature type="domain" description="PAS" evidence="9">
    <location>
        <begin position="154"/>
        <end position="225"/>
    </location>
</feature>
<dbReference type="InterPro" id="IPR003661">
    <property type="entry name" value="HisK_dim/P_dom"/>
</dbReference>
<dbReference type="EC" id="2.7.13.3" evidence="2"/>
<dbReference type="PROSITE" id="PS50112">
    <property type="entry name" value="PAS"/>
    <property type="match status" value="1"/>
</dbReference>
<name>A0A4Y5Z342_9GAMM</name>
<dbReference type="GO" id="GO:0000156">
    <property type="term" value="F:phosphorelay response regulator activity"/>
    <property type="evidence" value="ECO:0007669"/>
    <property type="project" value="TreeGrafter"/>
</dbReference>